<feature type="transmembrane region" description="Helical" evidence="8">
    <location>
        <begin position="1085"/>
        <end position="1106"/>
    </location>
</feature>
<evidence type="ECO:0000256" key="7">
    <source>
        <dbReference type="ARBA" id="ARBA00023136"/>
    </source>
</evidence>
<evidence type="ECO:0000256" key="4">
    <source>
        <dbReference type="ARBA" id="ARBA00022741"/>
    </source>
</evidence>
<dbReference type="PANTHER" id="PTHR19241">
    <property type="entry name" value="ATP-BINDING CASSETTE TRANSPORTER"/>
    <property type="match status" value="1"/>
</dbReference>
<dbReference type="FunFam" id="3.40.50.300:FF:000289">
    <property type="entry name" value="ABC transporter G family member 31"/>
    <property type="match status" value="1"/>
</dbReference>
<dbReference type="GO" id="GO:0016020">
    <property type="term" value="C:membrane"/>
    <property type="evidence" value="ECO:0007669"/>
    <property type="project" value="UniProtKB-SubCell"/>
</dbReference>
<keyword evidence="6 8" id="KW-1133">Transmembrane helix</keyword>
<keyword evidence="2" id="KW-0813">Transport</keyword>
<sequence>MSLQKVGVEACQGFSMELRFKHVSLAADLAVVPTKDEQAKDPRDELPTLPNQVVKQLASAVAKKFSVRKHILRDVTGSFRPGTVTLLLGQSGAGKSALMKLLSGRFPMGKEITLEGEMLYNDVSREKLRKRLPQFVNYVTQYDTHMPTMTVRETLAFAYECCTSRDQSSRSSIEKALDAATSGNQKTPSEVLQMFGLDNCQNTIMGNHMVRGTSGGEKKRTTTGEMEFGTKFVTLMDEITTGLDSAAAFDIIAAQRDMARRQNKTVVISLLQPSPEIFGLFDDVLLLSEGRTLYHGPTSEVQNYFEMLGLICPPQRDLADFLCDLSTPQQIQFEKGKPDLKEFTLQGRTTRPRSASEFADIWVRSPLYEKQEDEAETRITQENSLEITLYMDEVPEFQQGFLASTWTLMKRQVVLTRRNTAFLLGRAGLVFIVGLLFGSLFFNMNMVKAQITMGIIFAAVLFLGLGQSALLIIYFDARAVFYKQRAANFYRTISYVLATSLVQIPIAIMETLVFGSLTYWMSGFVADVPSFFVFELILLLTIMVFSGVFFFLSAAMPNLHIAEPVAMVALLFFVLFAGFIVSKDQIPDGLMFLYWSDPVSWAVRSIAVSQYRSYEYDICVYDGMDYCLAFNKTLGEYSLGLFDVPADTKWVNYGLIFLAVTYTVTMILSYFALEYHRYERPEHIALPKNEDAEDDGFQLLESPPSNSQLSLLNIDQQQVKDTNVEVSVEGVSRYERVPPVTVAFKDLWYTVSVPGRKGQPSQNVDLLKGITGYAMPGSLTALMGSTGAGKTTLMDVIAGRKTSGTIKGEILLNGFAATDLSVRRCTGYCEQTDVHSTASTFREALTFSAFLRQGSNVPDSEKHDTVSECLELLALEDIADHIIRGSSMEKMKRLTIGVEMAAQPSVLFLDEPTSGLDARSAKVIMDGVRRVADSGRTVLCTIHQPSSDVFFLFDSLLLLKRGGETVYFGDLGREGSSIIKYFEAIPSVPRIKDDYNPATWMLEVIGAGVADVGDKQPTEDVDFVQVFNASASKKLLDEKLTKTGVFLPSETIQSLQYGKKRAASNGTQIRFLLRRFFRMFWRTPAYNLTRLAISPMLGLIFGIVYIDVDYTVYQGINSGLGMVFLSTVFIGIVALISGLPMVFEERTSFYRERAAQTYNALWYFVGFTIVELPYVVVCTALFTAVFYPMVGFVGFADAVFYGFNIGLMILFQAYLGQLLVFAFPTLEVGSILGMLINAVSFMLMGFNPPADDIPHGYQWLHDLAPDRYSFGALAGTVFGYCSDAQLAEIQMAGATSPGGVASLDLSSYPLGCQLVKNAPPSVGQIPLKTYIDHVFNVQYDHIMDYVGIFVAMIVVSRVCALLCMRYLNHQKR</sequence>
<comment type="subcellular location">
    <subcellularLocation>
        <location evidence="1">Membrane</location>
        <topology evidence="1">Multi-pass membrane protein</topology>
    </subcellularLocation>
</comment>
<gene>
    <name evidence="10" type="ORF">Plil01_001031800</name>
</gene>
<keyword evidence="5" id="KW-0067">ATP-binding</keyword>
<evidence type="ECO:0000256" key="6">
    <source>
        <dbReference type="ARBA" id="ARBA00022989"/>
    </source>
</evidence>
<evidence type="ECO:0000313" key="10">
    <source>
        <dbReference type="EMBL" id="GMF25070.1"/>
    </source>
</evidence>
<dbReference type="OrthoDB" id="123449at2759"/>
<evidence type="ECO:0000256" key="3">
    <source>
        <dbReference type="ARBA" id="ARBA00022692"/>
    </source>
</evidence>
<feature type="domain" description="ABC transporter" evidence="9">
    <location>
        <begin position="55"/>
        <end position="314"/>
    </location>
</feature>
<dbReference type="Proteomes" id="UP001165083">
    <property type="component" value="Unassembled WGS sequence"/>
</dbReference>
<dbReference type="GO" id="GO:0016887">
    <property type="term" value="F:ATP hydrolysis activity"/>
    <property type="evidence" value="ECO:0007669"/>
    <property type="project" value="InterPro"/>
</dbReference>
<feature type="transmembrane region" description="Helical" evidence="8">
    <location>
        <begin position="420"/>
        <end position="442"/>
    </location>
</feature>
<accession>A0A9W6U427</accession>
<dbReference type="InterPro" id="IPR043926">
    <property type="entry name" value="ABCG_dom"/>
</dbReference>
<feature type="transmembrane region" description="Helical" evidence="8">
    <location>
        <begin position="531"/>
        <end position="552"/>
    </location>
</feature>
<comment type="caution">
    <text evidence="10">The sequence shown here is derived from an EMBL/GenBank/DDBJ whole genome shotgun (WGS) entry which is preliminary data.</text>
</comment>
<evidence type="ECO:0000256" key="2">
    <source>
        <dbReference type="ARBA" id="ARBA00022448"/>
    </source>
</evidence>
<feature type="transmembrane region" description="Helical" evidence="8">
    <location>
        <begin position="454"/>
        <end position="475"/>
    </location>
</feature>
<keyword evidence="4" id="KW-0547">Nucleotide-binding</keyword>
<dbReference type="PROSITE" id="PS50893">
    <property type="entry name" value="ABC_TRANSPORTER_2"/>
    <property type="match status" value="2"/>
</dbReference>
<dbReference type="EMBL" id="BSXW01000541">
    <property type="protein sequence ID" value="GMF25070.1"/>
    <property type="molecule type" value="Genomic_DNA"/>
</dbReference>
<dbReference type="GO" id="GO:0140359">
    <property type="term" value="F:ABC-type transporter activity"/>
    <property type="evidence" value="ECO:0007669"/>
    <property type="project" value="InterPro"/>
</dbReference>
<feature type="domain" description="ABC transporter" evidence="9">
    <location>
        <begin position="742"/>
        <end position="987"/>
    </location>
</feature>
<feature type="transmembrane region" description="Helical" evidence="8">
    <location>
        <begin position="564"/>
        <end position="582"/>
    </location>
</feature>
<dbReference type="GO" id="GO:0005524">
    <property type="term" value="F:ATP binding"/>
    <property type="evidence" value="ECO:0007669"/>
    <property type="project" value="UniProtKB-KW"/>
</dbReference>
<feature type="transmembrane region" description="Helical" evidence="8">
    <location>
        <begin position="1160"/>
        <end position="1186"/>
    </location>
</feature>
<feature type="transmembrane region" description="Helical" evidence="8">
    <location>
        <begin position="1118"/>
        <end position="1139"/>
    </location>
</feature>
<evidence type="ECO:0000256" key="8">
    <source>
        <dbReference type="SAM" id="Phobius"/>
    </source>
</evidence>
<dbReference type="Pfam" id="PF01061">
    <property type="entry name" value="ABC2_membrane"/>
    <property type="match status" value="2"/>
</dbReference>
<keyword evidence="7 8" id="KW-0472">Membrane</keyword>
<name>A0A9W6U427_9STRA</name>
<feature type="transmembrane region" description="Helical" evidence="8">
    <location>
        <begin position="1345"/>
        <end position="1367"/>
    </location>
</feature>
<dbReference type="Pfam" id="PF19055">
    <property type="entry name" value="ABC2_membrane_7"/>
    <property type="match status" value="1"/>
</dbReference>
<keyword evidence="3 8" id="KW-0812">Transmembrane</keyword>
<feature type="transmembrane region" description="Helical" evidence="8">
    <location>
        <begin position="495"/>
        <end position="519"/>
    </location>
</feature>
<dbReference type="InterPro" id="IPR003439">
    <property type="entry name" value="ABC_transporter-like_ATP-bd"/>
</dbReference>
<dbReference type="FunFam" id="3.40.50.300:FF:000528">
    <property type="entry name" value="ABC transporter G family member 31"/>
    <property type="match status" value="1"/>
</dbReference>
<feature type="transmembrane region" description="Helical" evidence="8">
    <location>
        <begin position="1218"/>
        <end position="1244"/>
    </location>
</feature>
<keyword evidence="11" id="KW-1185">Reference proteome</keyword>
<dbReference type="InterPro" id="IPR003593">
    <property type="entry name" value="AAA+_ATPase"/>
</dbReference>
<dbReference type="InterPro" id="IPR027417">
    <property type="entry name" value="P-loop_NTPase"/>
</dbReference>
<proteinExistence type="predicted"/>
<dbReference type="Gene3D" id="3.40.50.300">
    <property type="entry name" value="P-loop containing nucleotide triphosphate hydrolases"/>
    <property type="match status" value="2"/>
</dbReference>
<feature type="transmembrane region" description="Helical" evidence="8">
    <location>
        <begin position="650"/>
        <end position="673"/>
    </location>
</feature>
<organism evidence="10 11">
    <name type="scientific">Phytophthora lilii</name>
    <dbReference type="NCBI Taxonomy" id="2077276"/>
    <lineage>
        <taxon>Eukaryota</taxon>
        <taxon>Sar</taxon>
        <taxon>Stramenopiles</taxon>
        <taxon>Oomycota</taxon>
        <taxon>Peronosporomycetes</taxon>
        <taxon>Peronosporales</taxon>
        <taxon>Peronosporaceae</taxon>
        <taxon>Phytophthora</taxon>
    </lineage>
</organism>
<evidence type="ECO:0000259" key="9">
    <source>
        <dbReference type="PROSITE" id="PS50893"/>
    </source>
</evidence>
<dbReference type="SUPFAM" id="SSF52540">
    <property type="entry name" value="P-loop containing nucleoside triphosphate hydrolases"/>
    <property type="match status" value="2"/>
</dbReference>
<evidence type="ECO:0000256" key="5">
    <source>
        <dbReference type="ARBA" id="ARBA00022840"/>
    </source>
</evidence>
<protein>
    <submittedName>
        <fullName evidence="10">Unnamed protein product</fullName>
    </submittedName>
</protein>
<evidence type="ECO:0000256" key="1">
    <source>
        <dbReference type="ARBA" id="ARBA00004141"/>
    </source>
</evidence>
<reference evidence="10" key="1">
    <citation type="submission" date="2023-04" db="EMBL/GenBank/DDBJ databases">
        <title>Phytophthora lilii NBRC 32176.</title>
        <authorList>
            <person name="Ichikawa N."/>
            <person name="Sato H."/>
            <person name="Tonouchi N."/>
        </authorList>
    </citation>
    <scope>NUCLEOTIDE SEQUENCE</scope>
    <source>
        <strain evidence="10">NBRC 32176</strain>
    </source>
</reference>
<dbReference type="SMART" id="SM00382">
    <property type="entry name" value="AAA"/>
    <property type="match status" value="2"/>
</dbReference>
<dbReference type="InterPro" id="IPR013525">
    <property type="entry name" value="ABC2_TM"/>
</dbReference>
<evidence type="ECO:0000313" key="11">
    <source>
        <dbReference type="Proteomes" id="UP001165083"/>
    </source>
</evidence>
<feature type="transmembrane region" description="Helical" evidence="8">
    <location>
        <begin position="1192"/>
        <end position="1211"/>
    </location>
</feature>
<dbReference type="Pfam" id="PF00005">
    <property type="entry name" value="ABC_tran"/>
    <property type="match status" value="2"/>
</dbReference>